<comment type="caution">
    <text evidence="1">The sequence shown here is derived from an EMBL/GenBank/DDBJ whole genome shotgun (WGS) entry which is preliminary data.</text>
</comment>
<gene>
    <name evidence="1" type="ORF">Tco_0771762</name>
</gene>
<sequence length="418" mass="47680">MKGLVHLDYIIAKSLKPSSRRILWTLEAPSREWSSTMMEVLDWERVCEIGGSGNTILLTYGSILVRVVFAPVTILAKDRLVSVFNRRVRWGMEFPENLVKPNLLPSLFLFMGMYNSTSCPYFMKTSFMADWFQWDGKFVKWVAVKCGVLAYNIKSNINCFAGNTTNVCQQGHSATKRVEVATIRGPFVAPLKVYESIGVEEWRRGLKALRADTLAKLKKAKKDHIRLYVHAATLYGATTNDNKSMIEGSSSWWCFCCRHQCEPAACALGLREVTWNQMKVVAEKGDKCEEMEAAKEKKGCGEEMAITEVDAWFQMVFANDVRHTYAQNMCQSCRVLFMVNRVLYVVSETRARQRYRHMLEKYQQAKVQKKLASEIDLDFSAVVAMEVLWWIRGGVAVAAMELRWICEGVAVDLRRSCG</sequence>
<evidence type="ECO:0000313" key="2">
    <source>
        <dbReference type="Proteomes" id="UP001151760"/>
    </source>
</evidence>
<accession>A0ABQ4ZHX7</accession>
<reference evidence="1" key="2">
    <citation type="submission" date="2022-01" db="EMBL/GenBank/DDBJ databases">
        <authorList>
            <person name="Yamashiro T."/>
            <person name="Shiraishi A."/>
            <person name="Satake H."/>
            <person name="Nakayama K."/>
        </authorList>
    </citation>
    <scope>NUCLEOTIDE SEQUENCE</scope>
</reference>
<name>A0ABQ4ZHX7_9ASTR</name>
<protein>
    <submittedName>
        <fullName evidence="1">Uncharacterized protein</fullName>
    </submittedName>
</protein>
<keyword evidence="2" id="KW-1185">Reference proteome</keyword>
<evidence type="ECO:0000313" key="1">
    <source>
        <dbReference type="EMBL" id="GJS89126.1"/>
    </source>
</evidence>
<dbReference type="EMBL" id="BQNB010011327">
    <property type="protein sequence ID" value="GJS89126.1"/>
    <property type="molecule type" value="Genomic_DNA"/>
</dbReference>
<organism evidence="1 2">
    <name type="scientific">Tanacetum coccineum</name>
    <dbReference type="NCBI Taxonomy" id="301880"/>
    <lineage>
        <taxon>Eukaryota</taxon>
        <taxon>Viridiplantae</taxon>
        <taxon>Streptophyta</taxon>
        <taxon>Embryophyta</taxon>
        <taxon>Tracheophyta</taxon>
        <taxon>Spermatophyta</taxon>
        <taxon>Magnoliopsida</taxon>
        <taxon>eudicotyledons</taxon>
        <taxon>Gunneridae</taxon>
        <taxon>Pentapetalae</taxon>
        <taxon>asterids</taxon>
        <taxon>campanulids</taxon>
        <taxon>Asterales</taxon>
        <taxon>Asteraceae</taxon>
        <taxon>Asteroideae</taxon>
        <taxon>Anthemideae</taxon>
        <taxon>Anthemidinae</taxon>
        <taxon>Tanacetum</taxon>
    </lineage>
</organism>
<dbReference type="Proteomes" id="UP001151760">
    <property type="component" value="Unassembled WGS sequence"/>
</dbReference>
<proteinExistence type="predicted"/>
<reference evidence="1" key="1">
    <citation type="journal article" date="2022" name="Int. J. Mol. Sci.">
        <title>Draft Genome of Tanacetum Coccineum: Genomic Comparison of Closely Related Tanacetum-Family Plants.</title>
        <authorList>
            <person name="Yamashiro T."/>
            <person name="Shiraishi A."/>
            <person name="Nakayama K."/>
            <person name="Satake H."/>
        </authorList>
    </citation>
    <scope>NUCLEOTIDE SEQUENCE</scope>
</reference>